<dbReference type="RefSeq" id="WP_188466993.1">
    <property type="nucleotide sequence ID" value="NZ_BMFQ01000004.1"/>
</dbReference>
<gene>
    <name evidence="3" type="ORF">GCM10010976_33620</name>
</gene>
<protein>
    <recommendedName>
        <fullName evidence="5">Glycosyltransferase</fullName>
    </recommendedName>
</protein>
<keyword evidence="4" id="KW-1185">Reference proteome</keyword>
<dbReference type="PANTHER" id="PTHR12526">
    <property type="entry name" value="GLYCOSYLTRANSFERASE"/>
    <property type="match status" value="1"/>
</dbReference>
<evidence type="ECO:0000256" key="1">
    <source>
        <dbReference type="ARBA" id="ARBA00022676"/>
    </source>
</evidence>
<dbReference type="PANTHER" id="PTHR12526:SF629">
    <property type="entry name" value="TEICHURONIC ACID BIOSYNTHESIS GLYCOSYLTRANSFERASE TUAH-RELATED"/>
    <property type="match status" value="1"/>
</dbReference>
<evidence type="ECO:0008006" key="5">
    <source>
        <dbReference type="Google" id="ProtNLM"/>
    </source>
</evidence>
<dbReference type="Gene3D" id="3.40.50.2000">
    <property type="entry name" value="Glycogen Phosphorylase B"/>
    <property type="match status" value="2"/>
</dbReference>
<dbReference type="GO" id="GO:0016757">
    <property type="term" value="F:glycosyltransferase activity"/>
    <property type="evidence" value="ECO:0007669"/>
    <property type="project" value="UniProtKB-KW"/>
</dbReference>
<dbReference type="SUPFAM" id="SSF53756">
    <property type="entry name" value="UDP-Glycosyltransferase/glycogen phosphorylase"/>
    <property type="match status" value="1"/>
</dbReference>
<sequence length="385" mass="44257">MRKGDKVVFVMPWHISERGGGAEVQANYLAQELAERGFHVSYICQTTITSKINTIERIDNIHVHFLRASGRFQWRDQYKYLEPLNAIQPDYILQRLSSNVTYVIGKYSSKNNCKLIWFCTDNKSPFSDFHASKFKERSTIKSLGILKYSLLLASNKLMDYYRNKGMNQVDIAFSQNDFQKEKVKSSFGLKSHHMISGHPLPEHGISISKRFQNKTILWCANFGAHKRPELFIELASKMVHTDYKFVMVGGHSDKSYVEQLFSNKPKNLITTGTLNFDEALCYFNEATIFVNTSAPGGDGFPNTFIQAWLREVPVVSFGFDPDNIIFNNKLGYNVSQPDEAVKRIEDLLNNQAKYEKLSKNSYTYAIENHSIKKMTDNFLKVLQTK</sequence>
<dbReference type="CDD" id="cd03801">
    <property type="entry name" value="GT4_PimA-like"/>
    <property type="match status" value="1"/>
</dbReference>
<dbReference type="Proteomes" id="UP000625976">
    <property type="component" value="Unassembled WGS sequence"/>
</dbReference>
<reference evidence="3" key="2">
    <citation type="submission" date="2020-09" db="EMBL/GenBank/DDBJ databases">
        <authorList>
            <person name="Sun Q."/>
            <person name="Zhou Y."/>
        </authorList>
    </citation>
    <scope>NUCLEOTIDE SEQUENCE</scope>
    <source>
        <strain evidence="3">CGMCC 1.12751</strain>
    </source>
</reference>
<accession>A0A917GX84</accession>
<keyword evidence="2" id="KW-0808">Transferase</keyword>
<evidence type="ECO:0000313" key="3">
    <source>
        <dbReference type="EMBL" id="GGG60136.1"/>
    </source>
</evidence>
<proteinExistence type="predicted"/>
<name>A0A917GX84_9FLAO</name>
<dbReference type="AlphaFoldDB" id="A0A917GX84"/>
<evidence type="ECO:0000256" key="2">
    <source>
        <dbReference type="ARBA" id="ARBA00022679"/>
    </source>
</evidence>
<organism evidence="3 4">
    <name type="scientific">Bizionia arctica</name>
    <dbReference type="NCBI Taxonomy" id="1495645"/>
    <lineage>
        <taxon>Bacteria</taxon>
        <taxon>Pseudomonadati</taxon>
        <taxon>Bacteroidota</taxon>
        <taxon>Flavobacteriia</taxon>
        <taxon>Flavobacteriales</taxon>
        <taxon>Flavobacteriaceae</taxon>
        <taxon>Bizionia</taxon>
    </lineage>
</organism>
<keyword evidence="1" id="KW-0328">Glycosyltransferase</keyword>
<reference evidence="3" key="1">
    <citation type="journal article" date="2014" name="Int. J. Syst. Evol. Microbiol.">
        <title>Complete genome sequence of Corynebacterium casei LMG S-19264T (=DSM 44701T), isolated from a smear-ripened cheese.</title>
        <authorList>
            <consortium name="US DOE Joint Genome Institute (JGI-PGF)"/>
            <person name="Walter F."/>
            <person name="Albersmeier A."/>
            <person name="Kalinowski J."/>
            <person name="Ruckert C."/>
        </authorList>
    </citation>
    <scope>NUCLEOTIDE SEQUENCE</scope>
    <source>
        <strain evidence="3">CGMCC 1.12751</strain>
    </source>
</reference>
<dbReference type="EMBL" id="BMFQ01000004">
    <property type="protein sequence ID" value="GGG60136.1"/>
    <property type="molecule type" value="Genomic_DNA"/>
</dbReference>
<comment type="caution">
    <text evidence="3">The sequence shown here is derived from an EMBL/GenBank/DDBJ whole genome shotgun (WGS) entry which is preliminary data.</text>
</comment>
<evidence type="ECO:0000313" key="4">
    <source>
        <dbReference type="Proteomes" id="UP000625976"/>
    </source>
</evidence>
<dbReference type="Pfam" id="PF13692">
    <property type="entry name" value="Glyco_trans_1_4"/>
    <property type="match status" value="1"/>
</dbReference>